<gene>
    <name evidence="3" type="primary">LOC104590668</name>
</gene>
<dbReference type="KEGG" id="nnu:104590668"/>
<dbReference type="GeneID" id="104590668"/>
<dbReference type="OrthoDB" id="1918565at2759"/>
<feature type="compositionally biased region" description="Basic and acidic residues" evidence="1">
    <location>
        <begin position="341"/>
        <end position="353"/>
    </location>
</feature>
<dbReference type="AlphaFoldDB" id="A0A1U7Z3D5"/>
<dbReference type="eggNOG" id="ENOG502QRA4">
    <property type="taxonomic scope" value="Eukaryota"/>
</dbReference>
<dbReference type="Proteomes" id="UP000189703">
    <property type="component" value="Unplaced"/>
</dbReference>
<proteinExistence type="predicted"/>
<feature type="region of interest" description="Disordered" evidence="1">
    <location>
        <begin position="278"/>
        <end position="353"/>
    </location>
</feature>
<protein>
    <submittedName>
        <fullName evidence="3">F-box protein PP2-B12</fullName>
    </submittedName>
</protein>
<evidence type="ECO:0000313" key="2">
    <source>
        <dbReference type="Proteomes" id="UP000189703"/>
    </source>
</evidence>
<dbReference type="PANTHER" id="PTHR32278">
    <property type="entry name" value="F-BOX DOMAIN-CONTAINING PROTEIN"/>
    <property type="match status" value="1"/>
</dbReference>
<reference evidence="3" key="1">
    <citation type="submission" date="2025-08" db="UniProtKB">
        <authorList>
            <consortium name="RefSeq"/>
        </authorList>
    </citation>
    <scope>IDENTIFICATION</scope>
</reference>
<sequence>MRVFTSNSHFSAYDILKNRERRNKDNLHKLRVGIGVSEHELNVLLSQPLHLLPFYKSFFFSSFGKYEKEIVTSCLKQKAASPVLTFLYTQKSEHTRNIIEGNFFLLAENWSSSMASSLVSKSSDESDATWEALLPPDYEDVLKAVPWTELFRSKKELYDRLCNYLPIGTGNLFLFKLEKSTGKKCLMLSTGYPNIAMEGVESYWTRTSMPESRFSEVVKLKRVRWLEIGATINSVFFSPKTLYGAYLILKFEKQASGLDAAPSEITVEIGSRVSTRRAYLPNSVDNSSNKDEDEDGGVNPNHEYNNNNEDDDKSGDVDGDLNSDDNDEDDEFDSVLYPEENGNKDETEKERERLPYVTPRRRDDGWMEIELGYFFFDGTQIEVTMKLKENSNHWKRGIIIQGIEVRPRA</sequence>
<dbReference type="PANTHER" id="PTHR32278:SF11">
    <property type="entry name" value="F-BOX DOMAIN-CONTAINING PROTEIN"/>
    <property type="match status" value="1"/>
</dbReference>
<evidence type="ECO:0000313" key="3">
    <source>
        <dbReference type="RefSeq" id="XP_010247693.1"/>
    </source>
</evidence>
<dbReference type="InterPro" id="IPR025886">
    <property type="entry name" value="PP2-like"/>
</dbReference>
<name>A0A1U7Z3D5_NELNU</name>
<dbReference type="Pfam" id="PF14299">
    <property type="entry name" value="PP2"/>
    <property type="match status" value="1"/>
</dbReference>
<evidence type="ECO:0000256" key="1">
    <source>
        <dbReference type="SAM" id="MobiDB-lite"/>
    </source>
</evidence>
<organism evidence="2 3">
    <name type="scientific">Nelumbo nucifera</name>
    <name type="common">Sacred lotus</name>
    <dbReference type="NCBI Taxonomy" id="4432"/>
    <lineage>
        <taxon>Eukaryota</taxon>
        <taxon>Viridiplantae</taxon>
        <taxon>Streptophyta</taxon>
        <taxon>Embryophyta</taxon>
        <taxon>Tracheophyta</taxon>
        <taxon>Spermatophyta</taxon>
        <taxon>Magnoliopsida</taxon>
        <taxon>Proteales</taxon>
        <taxon>Nelumbonaceae</taxon>
        <taxon>Nelumbo</taxon>
    </lineage>
</organism>
<dbReference type="RefSeq" id="XP_010247693.1">
    <property type="nucleotide sequence ID" value="XM_010249391.2"/>
</dbReference>
<keyword evidence="2" id="KW-1185">Reference proteome</keyword>
<accession>A0A1U7Z3D5</accession>
<feature type="compositionally biased region" description="Acidic residues" evidence="1">
    <location>
        <begin position="308"/>
        <end position="333"/>
    </location>
</feature>